<feature type="region of interest" description="Disordered" evidence="2">
    <location>
        <begin position="630"/>
        <end position="653"/>
    </location>
</feature>
<dbReference type="EMBL" id="PVEP01000001">
    <property type="protein sequence ID" value="PQV58401.1"/>
    <property type="molecule type" value="Genomic_DNA"/>
</dbReference>
<protein>
    <recommendedName>
        <fullName evidence="6">Multicopper oxidase</fullName>
    </recommendedName>
</protein>
<dbReference type="InterPro" id="IPR002355">
    <property type="entry name" value="Cu_oxidase_Cu_BS"/>
</dbReference>
<dbReference type="RefSeq" id="WP_105512686.1">
    <property type="nucleotide sequence ID" value="NZ_PVEP01000001.1"/>
</dbReference>
<dbReference type="Gene3D" id="2.60.40.420">
    <property type="entry name" value="Cupredoxins - blue copper proteins"/>
    <property type="match status" value="1"/>
</dbReference>
<dbReference type="OrthoDB" id="345021at2"/>
<dbReference type="PROSITE" id="PS00080">
    <property type="entry name" value="MULTICOPPER_OXIDASE2"/>
    <property type="match status" value="1"/>
</dbReference>
<proteinExistence type="predicted"/>
<evidence type="ECO:0000256" key="2">
    <source>
        <dbReference type="SAM" id="MobiDB-lite"/>
    </source>
</evidence>
<sequence>MLFFRAVFLLSFVIIAGNSMAQAGPAAVSDTPMSCGPTHEVLNDLLPDEQKRFGRTVCADIVAMDQMLVYNRFGSFNPFGMIYALRRDVVGVDVKVGALDADGCDDLDGTEGFGKGLTPGEVRLKDCKRPRPLTLRANAGDVLHVRLTNLLRPLQKPEPGEEAAPDFSRDFCDAPQSDGGYGSFFHQIRNWVSSGDNTQSDHHEVACGPEGYRPAPIPGGKDDGPDWPTSRGANMAIQGLTAFAIVNNQMAEAPDACKGLGAIPPGASVDCFYMVEREGPYFMASTGAPAGGEGDGGSITHGLFGAVMAERKDSRWYRSQVSRAAFDAVFTPKDGDDLSDHARVAETLSGIAPYETTKNGVPVLNMLREVGGDTHEIVHSDLNAVVYLPDAPEKSFREFSVFLHDELKTFYPRAFEELGAFGEGQLAGVRDGFAINYGASGMGDMLLANRKGIGPAANCAECLYEEFFLTSWANGDPALLEQFSDDPSNVHHSYLNDPIVFRNFHAGPKETHVFHLHAHQWFAGNDGGRGAYLDSQTVAPQQGFSYDIYQGGMEVYHKGNGGAPGWFETLGSGNRNRTVGDSIFHCHLYPHFAQGMWELWRVHDVLEDGTRKLPDGQWEPVLSLAEMNAATRGKKRPGSVDPETGDWIEPGAGLKRRNLGTPVPAIVPVPGHAWPVLPGYAAKKTLGADGKLAAAATPAANTAIAADETPTADFKPFPGYPFYIAGKPGHRPPQAPMDIARALTDGKTKVTADYLDGGLPRHVMGDGSKRTLPFDLPEDAATRLAKDTASATLEAALNDTDLRQREALQSQVLAAALALGDMTMELEAAEIAPLPYDGNFLERAAMAFHHNGVADGTDLAIRSADGAPSHYDPHEGGYASLGGLTFAVNGAPPKPGAPFADPCGAPGSLAALIRDENGGYEWRHDGVENRKVFTDKALSVAATDAEVSNWVQFRRSAAHRKPDLYVADEDGHGQKIPRDALIEEADPFVAPATGVTVDTTTFATDPAVVGYRRYEASAVQVDMVTNRAGWHDPQARINVLTERSDTFKTGDGKISPRVSASEEPFFFRALSGECIEFRHTNELPKDLELDDFQVRTPTDTIGQHIHLVKFDVTSSDGSGNGFNYEDGTFAPDEIAARICAAKNTDSAALVTKARKPGKVLIREYADLCEQDDAGHWRVAEKYAHKIWKLPLLDGTNRDLFQTTTQRWFADPVLSNLRLDKPGEGQADRTLRTVFSHDHFGPSSIQQHGFYTALVIEPQNALICDEEKVDCTEARTDRRLVLATKKDVGARKVIVDLFPITADLPAPEKAAALREFAVSIADFATLYDPRAGITPGEFDAQMKNTDKAVIEASRKGMAMLLCEARYAGSPKDMEKFCGSDLTQDKQGRFAKAPGNVPPAWLAEGRPGDSAGHQAGFEKGLISAGITVDGKSPADHLDHHLKTYRAQAAGYEGADEQNALLASPVSPPRRPESISVDHHDPYLVNYRGEPFPIRIGTASSASTGCDLHPLDYWVGALESGVTDRCEISRQKDGAEGDMANVLLSRFHKDPVVPILNAFDGDTIQFRLIQGAQEVQHTFNVEGYSWPRNIDQAFPSMMRLHDNVTPRDTLLGACYNSPGSFSGLRMARAGRPDEYGTWAKKDHTAFPVNSDAYLFWRDMERQIADCINTDGRIAAQEIGISEHFEFRSAFFYDTNISGVAAFRMSSTARREPLPPVGSETAIETLRARIAALNAYGLSDTPYHFGSQDALWNGAWGLVRIRDAAERLKKRDTLVTRAEALLAEIEAACSADAPACTLPGDLLQRYLDLTEPDIETLLGNRTADAPLAYDVPLALGADEEPRDTIQQPTRIHTLASYTAAPAARNASRAMDRRLSASPFAFAAPWADPAAEPDGTLVARCAPDAPRVHAAIAAVETGVVFPGGTAYSDGLRDIDGLFFALLDPRRVISDDPAKVSETDLYAAPGAELWKNIPRSRVIDAIRDTYAQPEPLVVNVKAGDCVRLTIINALTSHGDGQRPGLTDHPGDAMMPGITSINTDPAWDGDTKPGHGVPVSVTMIEGTRDIRPSARLAVTLPLPVVTKQESYGRPFGQNPVAALDGVPEGATMLSLRDGAAPAQIEQIEFYAGLAFGQRKATAAAAGSLLLSGNVPPTLLHLPAFATAGGTTETLGDFAARVQAERLQLGKDLQAEVDKAGTLRTGLAQPGEVEKARSALAPVLDQLRPGDPALPGADDLIALDRSLTEVLKTRALTPAQTAQVLKAVEPQRAQLDRTDLEATAKAAALGLDASYKPYAFGALPIKSFGDVIGHPTHGLIGAVTVAPQHAELSEERVQRLPLGPASCDALVLGPDGQPIARASRIEDYLGTARGQLRSQGPRAWQGLAQNCASFALVPRATSDSARKSVPIAQTLMTVKAPFGAPARDHKLRQITLFWQDGLNHRDANSANVWKTPAPEKIVADCMICDDSYDFGEKGVSYQSEPFDIRLRNWQGNRAGIERHYNFNDTEFGATDTPGDTSTSFFRLAGGESALWPASPMPVLRALAGEELVIHVVHPGGRARQRSFVTVGLDYDDLFPGFGFPRGALLAPGKAVTAAMSKPLEAGCYLFFDGPTQIRAGGVWGLIDVVAPEALDGAALADAKVSSCVRGLP</sequence>
<feature type="signal peptide" evidence="3">
    <location>
        <begin position="1"/>
        <end position="21"/>
    </location>
</feature>
<evidence type="ECO:0000256" key="1">
    <source>
        <dbReference type="ARBA" id="ARBA00022723"/>
    </source>
</evidence>
<dbReference type="GO" id="GO:0005507">
    <property type="term" value="F:copper ion binding"/>
    <property type="evidence" value="ECO:0007669"/>
    <property type="project" value="InterPro"/>
</dbReference>
<keyword evidence="3" id="KW-0732">Signal</keyword>
<accession>A0A2S8SC39</accession>
<comment type="caution">
    <text evidence="4">The sequence shown here is derived from an EMBL/GenBank/DDBJ whole genome shotgun (WGS) entry which is preliminary data.</text>
</comment>
<gene>
    <name evidence="4" type="ORF">LX70_00213</name>
</gene>
<organism evidence="4 5">
    <name type="scientific">Albidovulum denitrificans</name>
    <dbReference type="NCBI Taxonomy" id="404881"/>
    <lineage>
        <taxon>Bacteria</taxon>
        <taxon>Pseudomonadati</taxon>
        <taxon>Pseudomonadota</taxon>
        <taxon>Alphaproteobacteria</taxon>
        <taxon>Rhodobacterales</taxon>
        <taxon>Paracoccaceae</taxon>
        <taxon>Albidovulum</taxon>
    </lineage>
</organism>
<dbReference type="InterPro" id="IPR008972">
    <property type="entry name" value="Cupredoxin"/>
</dbReference>
<evidence type="ECO:0008006" key="6">
    <source>
        <dbReference type="Google" id="ProtNLM"/>
    </source>
</evidence>
<keyword evidence="5" id="KW-1185">Reference proteome</keyword>
<evidence type="ECO:0000313" key="4">
    <source>
        <dbReference type="EMBL" id="PQV58401.1"/>
    </source>
</evidence>
<dbReference type="Proteomes" id="UP000238338">
    <property type="component" value="Unassembled WGS sequence"/>
</dbReference>
<feature type="chain" id="PRO_5015461606" description="Multicopper oxidase" evidence="3">
    <location>
        <begin position="22"/>
        <end position="2640"/>
    </location>
</feature>
<reference evidence="4 5" key="1">
    <citation type="submission" date="2018-02" db="EMBL/GenBank/DDBJ databases">
        <title>Genomic Encyclopedia of Archaeal and Bacterial Type Strains, Phase II (KMG-II): from individual species to whole genera.</title>
        <authorList>
            <person name="Goeker M."/>
        </authorList>
    </citation>
    <scope>NUCLEOTIDE SEQUENCE [LARGE SCALE GENOMIC DNA]</scope>
    <source>
        <strain evidence="4 5">DSM 18921</strain>
    </source>
</reference>
<name>A0A2S8SC39_9RHOB</name>
<keyword evidence="1" id="KW-0479">Metal-binding</keyword>
<dbReference type="SUPFAM" id="SSF49503">
    <property type="entry name" value="Cupredoxins"/>
    <property type="match status" value="1"/>
</dbReference>
<evidence type="ECO:0000313" key="5">
    <source>
        <dbReference type="Proteomes" id="UP000238338"/>
    </source>
</evidence>
<evidence type="ECO:0000256" key="3">
    <source>
        <dbReference type="SAM" id="SignalP"/>
    </source>
</evidence>